<dbReference type="AlphaFoldDB" id="A0A6J5YL64"/>
<dbReference type="EMBL" id="CAEMXZ010000140">
    <property type="protein sequence ID" value="CAB4324389.1"/>
    <property type="molecule type" value="Genomic_DNA"/>
</dbReference>
<gene>
    <name evidence="1" type="ORF">UFOPK1392_02158</name>
</gene>
<sequence length="222" mass="22166">MHGAMHRTLASWRGIAIAFIGGVLLLVTGPSVFAVLNAQTSNASPQVVAAGTLKLTMSPTSPSTGFGTTITNLAPGDAVNRYIDLTNSGTLDAQGLTVGIAATGTASLITDGVSAVTTKALKVTVKSCVLAWTQAGGTCADVGGAVTLVGAAPLSTFATPQAFSSASLAAAAGLHLQIQTALPDQAETTTNGTLPVNTVQSGSVSLTYTFNELQRTATTTNS</sequence>
<dbReference type="InterPro" id="IPR022121">
    <property type="entry name" value="Peptidase_M73_camelysin"/>
</dbReference>
<protein>
    <submittedName>
        <fullName evidence="1">Unannotated protein</fullName>
    </submittedName>
</protein>
<accession>A0A6J5YL64</accession>
<evidence type="ECO:0000313" key="1">
    <source>
        <dbReference type="EMBL" id="CAB4324389.1"/>
    </source>
</evidence>
<proteinExistence type="predicted"/>
<dbReference type="Pfam" id="PF12389">
    <property type="entry name" value="Peptidase_M73"/>
    <property type="match status" value="1"/>
</dbReference>
<organism evidence="1">
    <name type="scientific">freshwater metagenome</name>
    <dbReference type="NCBI Taxonomy" id="449393"/>
    <lineage>
        <taxon>unclassified sequences</taxon>
        <taxon>metagenomes</taxon>
        <taxon>ecological metagenomes</taxon>
    </lineage>
</organism>
<reference evidence="1" key="1">
    <citation type="submission" date="2020-05" db="EMBL/GenBank/DDBJ databases">
        <authorList>
            <person name="Chiriac C."/>
            <person name="Salcher M."/>
            <person name="Ghai R."/>
            <person name="Kavagutti S V."/>
        </authorList>
    </citation>
    <scope>NUCLEOTIDE SEQUENCE</scope>
</reference>
<name>A0A6J5YL64_9ZZZZ</name>